<evidence type="ECO:0000256" key="5">
    <source>
        <dbReference type="ARBA" id="ARBA00023015"/>
    </source>
</evidence>
<keyword evidence="12" id="KW-1185">Reference proteome</keyword>
<evidence type="ECO:0000256" key="1">
    <source>
        <dbReference type="ARBA" id="ARBA00004496"/>
    </source>
</evidence>
<keyword evidence="6" id="KW-0238">DNA-binding</keyword>
<dbReference type="PRINTS" id="PR00032">
    <property type="entry name" value="HTHARAC"/>
</dbReference>
<dbReference type="InterPro" id="IPR009057">
    <property type="entry name" value="Homeodomain-like_sf"/>
</dbReference>
<comment type="caution">
    <text evidence="11">The sequence shown here is derived from an EMBL/GenBank/DDBJ whole genome shotgun (WGS) entry which is preliminary data.</text>
</comment>
<comment type="subcellular location">
    <subcellularLocation>
        <location evidence="1">Cytoplasm</location>
    </subcellularLocation>
</comment>
<evidence type="ECO:0000256" key="8">
    <source>
        <dbReference type="PROSITE-ProRule" id="PRU00169"/>
    </source>
</evidence>
<evidence type="ECO:0000256" key="6">
    <source>
        <dbReference type="ARBA" id="ARBA00023125"/>
    </source>
</evidence>
<dbReference type="PROSITE" id="PS00041">
    <property type="entry name" value="HTH_ARAC_FAMILY_1"/>
    <property type="match status" value="1"/>
</dbReference>
<keyword evidence="2" id="KW-0963">Cytoplasm</keyword>
<dbReference type="InterPro" id="IPR018060">
    <property type="entry name" value="HTH_AraC"/>
</dbReference>
<dbReference type="GO" id="GO:0005737">
    <property type="term" value="C:cytoplasm"/>
    <property type="evidence" value="ECO:0007669"/>
    <property type="project" value="UniProtKB-SubCell"/>
</dbReference>
<sequence length="514" mass="58655">MYKAVLVDDETYDLIGMQQLVPWPSLGIEIVFSTNKSMAALRYIQNHKIDLLVTDIKMPLMSGIELARLSIALQPELKTLFISGHQDFDFAKQALHLRADGYLLKPVDEQEIADKVRIILAELDEAKQPSQLLPNYGIIRQDMLRRLLEGSMTDDTLHQLLDTYMPVVHTGPYHAVLIEIDHVEANLQNHQTIDWVLLQFSNQLARMAFGFGCRLSITRAALVYAGTPHSLEPDIEHIRHSIQSKKSYTLTASYGSGVLQISELPRSYQEATEAIDSKMFAGKNRLIPPGHIKFVTAHDISDVKILTEQLLDAVTGYRLVTVCDTIEELYNQESVHGDPLRIRRFTMLLMTKLEDYVQENGESVNKSGDWNHVGMAAIERFETIGEIKSWLRRTAFELSETMQQKSDNYQWALLPDIERYVQTRLTSDVSLKEVADAFSYSQSHFSYLFKEHAGVSFSDYIVRERMKRAKELLLSPGLKIYEVAELVGYNSLTYFSRAFKTYSGMSPGAYRKRI</sequence>
<name>A0A371PLG8_9BACL</name>
<dbReference type="Gene3D" id="1.10.10.60">
    <property type="entry name" value="Homeodomain-like"/>
    <property type="match status" value="2"/>
</dbReference>
<dbReference type="CDD" id="cd17536">
    <property type="entry name" value="REC_YesN-like"/>
    <property type="match status" value="1"/>
</dbReference>
<dbReference type="InterPro" id="IPR051552">
    <property type="entry name" value="HptR"/>
</dbReference>
<keyword evidence="4" id="KW-0902">Two-component regulatory system</keyword>
<dbReference type="PROSITE" id="PS50110">
    <property type="entry name" value="RESPONSE_REGULATORY"/>
    <property type="match status" value="1"/>
</dbReference>
<keyword evidence="3 8" id="KW-0597">Phosphoprotein</keyword>
<protein>
    <submittedName>
        <fullName evidence="11">Helix-turn-helix domain-containing protein</fullName>
    </submittedName>
</protein>
<organism evidence="11 12">
    <name type="scientific">Paenibacillus paeoniae</name>
    <dbReference type="NCBI Taxonomy" id="2292705"/>
    <lineage>
        <taxon>Bacteria</taxon>
        <taxon>Bacillati</taxon>
        <taxon>Bacillota</taxon>
        <taxon>Bacilli</taxon>
        <taxon>Bacillales</taxon>
        <taxon>Paenibacillaceae</taxon>
        <taxon>Paenibacillus</taxon>
    </lineage>
</organism>
<feature type="domain" description="HTH araC/xylS-type" evidence="9">
    <location>
        <begin position="415"/>
        <end position="513"/>
    </location>
</feature>
<dbReference type="Proteomes" id="UP000261905">
    <property type="component" value="Unassembled WGS sequence"/>
</dbReference>
<dbReference type="InterPro" id="IPR011006">
    <property type="entry name" value="CheY-like_superfamily"/>
</dbReference>
<evidence type="ECO:0000256" key="2">
    <source>
        <dbReference type="ARBA" id="ARBA00022490"/>
    </source>
</evidence>
<dbReference type="PROSITE" id="PS01124">
    <property type="entry name" value="HTH_ARAC_FAMILY_2"/>
    <property type="match status" value="1"/>
</dbReference>
<dbReference type="SMART" id="SM00342">
    <property type="entry name" value="HTH_ARAC"/>
    <property type="match status" value="1"/>
</dbReference>
<dbReference type="EMBL" id="QUBQ01000001">
    <property type="protein sequence ID" value="REK76953.1"/>
    <property type="molecule type" value="Genomic_DNA"/>
</dbReference>
<dbReference type="Gene3D" id="3.40.50.2300">
    <property type="match status" value="1"/>
</dbReference>
<evidence type="ECO:0000256" key="3">
    <source>
        <dbReference type="ARBA" id="ARBA00022553"/>
    </source>
</evidence>
<dbReference type="PANTHER" id="PTHR42713">
    <property type="entry name" value="HISTIDINE KINASE-RELATED"/>
    <property type="match status" value="1"/>
</dbReference>
<dbReference type="SUPFAM" id="SSF52172">
    <property type="entry name" value="CheY-like"/>
    <property type="match status" value="1"/>
</dbReference>
<dbReference type="Pfam" id="PF12833">
    <property type="entry name" value="HTH_18"/>
    <property type="match status" value="1"/>
</dbReference>
<evidence type="ECO:0000259" key="9">
    <source>
        <dbReference type="PROSITE" id="PS01124"/>
    </source>
</evidence>
<dbReference type="InterPro" id="IPR020449">
    <property type="entry name" value="Tscrpt_reg_AraC-type_HTH"/>
</dbReference>
<dbReference type="SMART" id="SM00448">
    <property type="entry name" value="REC"/>
    <property type="match status" value="1"/>
</dbReference>
<dbReference type="GO" id="GO:0043565">
    <property type="term" value="F:sequence-specific DNA binding"/>
    <property type="evidence" value="ECO:0007669"/>
    <property type="project" value="InterPro"/>
</dbReference>
<dbReference type="SUPFAM" id="SSF46689">
    <property type="entry name" value="Homeodomain-like"/>
    <property type="match status" value="2"/>
</dbReference>
<dbReference type="GO" id="GO:0003700">
    <property type="term" value="F:DNA-binding transcription factor activity"/>
    <property type="evidence" value="ECO:0007669"/>
    <property type="project" value="InterPro"/>
</dbReference>
<dbReference type="AlphaFoldDB" id="A0A371PLG8"/>
<keyword evidence="7" id="KW-0804">Transcription</keyword>
<proteinExistence type="predicted"/>
<reference evidence="11 12" key="1">
    <citation type="submission" date="2018-08" db="EMBL/GenBank/DDBJ databases">
        <title>Paenibacillus sp. M4BSY-1, whole genome shotgun sequence.</title>
        <authorList>
            <person name="Tuo L."/>
        </authorList>
    </citation>
    <scope>NUCLEOTIDE SEQUENCE [LARGE SCALE GENOMIC DNA]</scope>
    <source>
        <strain evidence="11 12">M4BSY-1</strain>
    </source>
</reference>
<feature type="domain" description="Response regulatory" evidence="10">
    <location>
        <begin position="3"/>
        <end position="120"/>
    </location>
</feature>
<feature type="modified residue" description="4-aspartylphosphate" evidence="8">
    <location>
        <position position="55"/>
    </location>
</feature>
<evidence type="ECO:0000259" key="10">
    <source>
        <dbReference type="PROSITE" id="PS50110"/>
    </source>
</evidence>
<accession>A0A371PLG8</accession>
<dbReference type="InterPro" id="IPR018062">
    <property type="entry name" value="HTH_AraC-typ_CS"/>
</dbReference>
<dbReference type="GO" id="GO:0000160">
    <property type="term" value="P:phosphorelay signal transduction system"/>
    <property type="evidence" value="ECO:0007669"/>
    <property type="project" value="UniProtKB-KW"/>
</dbReference>
<evidence type="ECO:0000256" key="4">
    <source>
        <dbReference type="ARBA" id="ARBA00023012"/>
    </source>
</evidence>
<dbReference type="OrthoDB" id="342399at2"/>
<gene>
    <name evidence="11" type="ORF">DX130_08055</name>
</gene>
<keyword evidence="5" id="KW-0805">Transcription regulation</keyword>
<dbReference type="PANTHER" id="PTHR42713:SF3">
    <property type="entry name" value="TRANSCRIPTIONAL REGULATORY PROTEIN HPTR"/>
    <property type="match status" value="1"/>
</dbReference>
<dbReference type="RefSeq" id="WP_116044224.1">
    <property type="nucleotide sequence ID" value="NZ_QUBQ01000001.1"/>
</dbReference>
<evidence type="ECO:0000313" key="12">
    <source>
        <dbReference type="Proteomes" id="UP000261905"/>
    </source>
</evidence>
<dbReference type="Pfam" id="PF00072">
    <property type="entry name" value="Response_reg"/>
    <property type="match status" value="1"/>
</dbReference>
<evidence type="ECO:0000313" key="11">
    <source>
        <dbReference type="EMBL" id="REK76953.1"/>
    </source>
</evidence>
<evidence type="ECO:0000256" key="7">
    <source>
        <dbReference type="ARBA" id="ARBA00023163"/>
    </source>
</evidence>
<dbReference type="InterPro" id="IPR001789">
    <property type="entry name" value="Sig_transdc_resp-reg_receiver"/>
</dbReference>